<keyword evidence="1" id="KW-0378">Hydrolase</keyword>
<evidence type="ECO:0000313" key="5">
    <source>
        <dbReference type="EMBL" id="EER32485.1"/>
    </source>
</evidence>
<accession>C5MD55</accession>
<dbReference type="GO" id="GO:0070125">
    <property type="term" value="P:mitochondrial translational elongation"/>
    <property type="evidence" value="ECO:0007669"/>
    <property type="project" value="TreeGrafter"/>
</dbReference>
<feature type="compositionally biased region" description="Low complexity" evidence="2">
    <location>
        <begin position="664"/>
        <end position="681"/>
    </location>
</feature>
<dbReference type="KEGG" id="ctp:CTRG_04156"/>
<dbReference type="Pfam" id="PF04851">
    <property type="entry name" value="ResIII"/>
    <property type="match status" value="1"/>
</dbReference>
<evidence type="ECO:0000259" key="3">
    <source>
        <dbReference type="PROSITE" id="PS51192"/>
    </source>
</evidence>
<dbReference type="STRING" id="294747.C5MD55"/>
<reference evidence="5 6" key="1">
    <citation type="journal article" date="2009" name="Nature">
        <title>Evolution of pathogenicity and sexual reproduction in eight Candida genomes.</title>
        <authorList>
            <person name="Butler G."/>
            <person name="Rasmussen M.D."/>
            <person name="Lin M.F."/>
            <person name="Santos M.A."/>
            <person name="Sakthikumar S."/>
            <person name="Munro C.A."/>
            <person name="Rheinbay E."/>
            <person name="Grabherr M."/>
            <person name="Forche A."/>
            <person name="Reedy J.L."/>
            <person name="Agrafioti I."/>
            <person name="Arnaud M.B."/>
            <person name="Bates S."/>
            <person name="Brown A.J."/>
            <person name="Brunke S."/>
            <person name="Costanzo M.C."/>
            <person name="Fitzpatrick D.A."/>
            <person name="de Groot P.W."/>
            <person name="Harris D."/>
            <person name="Hoyer L.L."/>
            <person name="Hube B."/>
            <person name="Klis F.M."/>
            <person name="Kodira C."/>
            <person name="Lennard N."/>
            <person name="Logue M.E."/>
            <person name="Martin R."/>
            <person name="Neiman A.M."/>
            <person name="Nikolaou E."/>
            <person name="Quail M.A."/>
            <person name="Quinn J."/>
            <person name="Santos M.C."/>
            <person name="Schmitzberger F.F."/>
            <person name="Sherlock G."/>
            <person name="Shah P."/>
            <person name="Silverstein K.A."/>
            <person name="Skrzypek M.S."/>
            <person name="Soll D."/>
            <person name="Staggs R."/>
            <person name="Stansfield I."/>
            <person name="Stumpf M.P."/>
            <person name="Sudbery P.E."/>
            <person name="Srikantha T."/>
            <person name="Zeng Q."/>
            <person name="Berman J."/>
            <person name="Berriman M."/>
            <person name="Heitman J."/>
            <person name="Gow N.A."/>
            <person name="Lorenz M.C."/>
            <person name="Birren B.W."/>
            <person name="Kellis M."/>
            <person name="Cuomo C.A."/>
        </authorList>
    </citation>
    <scope>NUCLEOTIDE SEQUENCE [LARGE SCALE GENOMIC DNA]</scope>
    <source>
        <strain evidence="6">ATCC MYA-3404 / T1</strain>
    </source>
</reference>
<dbReference type="RefSeq" id="XP_002549859.1">
    <property type="nucleotide sequence ID" value="XM_002549813.1"/>
</dbReference>
<evidence type="ECO:0000256" key="1">
    <source>
        <dbReference type="ARBA" id="ARBA00022806"/>
    </source>
</evidence>
<dbReference type="EMBL" id="GG692399">
    <property type="protein sequence ID" value="EER32485.1"/>
    <property type="molecule type" value="Genomic_DNA"/>
</dbReference>
<dbReference type="Pfam" id="PF00271">
    <property type="entry name" value="Helicase_C"/>
    <property type="match status" value="1"/>
</dbReference>
<keyword evidence="1" id="KW-0347">Helicase</keyword>
<dbReference type="InterPro" id="IPR006935">
    <property type="entry name" value="Helicase/UvrB_N"/>
</dbReference>
<dbReference type="OrthoDB" id="16911at2759"/>
<feature type="region of interest" description="Disordered" evidence="2">
    <location>
        <begin position="660"/>
        <end position="681"/>
    </location>
</feature>
<dbReference type="eggNOG" id="ENOG502QT4U">
    <property type="taxonomic scope" value="Eukaryota"/>
</dbReference>
<dbReference type="HOGENOM" id="CLU_014765_0_0_1"/>
<proteinExistence type="predicted"/>
<keyword evidence="1" id="KW-0547">Nucleotide-binding</keyword>
<dbReference type="CDD" id="cd18032">
    <property type="entry name" value="DEXHc_RE_I_III_res"/>
    <property type="match status" value="1"/>
</dbReference>
<dbReference type="InterPro" id="IPR050742">
    <property type="entry name" value="Helicase_Restrict-Modif_Enz"/>
</dbReference>
<keyword evidence="6" id="KW-1185">Reference proteome</keyword>
<dbReference type="CDD" id="cd18799">
    <property type="entry name" value="SF2_C_EcoAI-like"/>
    <property type="match status" value="1"/>
</dbReference>
<dbReference type="GO" id="GO:0000403">
    <property type="term" value="F:Y-form DNA binding"/>
    <property type="evidence" value="ECO:0007669"/>
    <property type="project" value="TreeGrafter"/>
</dbReference>
<gene>
    <name evidence="5" type="ORF">CTRG_04156</name>
</gene>
<dbReference type="InterPro" id="IPR014001">
    <property type="entry name" value="Helicase_ATP-bd"/>
</dbReference>
<dbReference type="SMART" id="SM00487">
    <property type="entry name" value="DEXDc"/>
    <property type="match status" value="1"/>
</dbReference>
<dbReference type="Gene3D" id="3.40.50.300">
    <property type="entry name" value="P-loop containing nucleotide triphosphate hydrolases"/>
    <property type="match status" value="2"/>
</dbReference>
<dbReference type="PANTHER" id="PTHR47396:SF1">
    <property type="entry name" value="ATP-DEPENDENT HELICASE IRC3-RELATED"/>
    <property type="match status" value="1"/>
</dbReference>
<dbReference type="SUPFAM" id="SSF52540">
    <property type="entry name" value="P-loop containing nucleoside triphosphate hydrolases"/>
    <property type="match status" value="1"/>
</dbReference>
<dbReference type="Proteomes" id="UP000002037">
    <property type="component" value="Unassembled WGS sequence"/>
</dbReference>
<protein>
    <recommendedName>
        <fullName evidence="7">RNA helicase</fullName>
    </recommendedName>
</protein>
<dbReference type="GO" id="GO:0016787">
    <property type="term" value="F:hydrolase activity"/>
    <property type="evidence" value="ECO:0007669"/>
    <property type="project" value="InterPro"/>
</dbReference>
<dbReference type="PROSITE" id="PS51194">
    <property type="entry name" value="HELICASE_CTER"/>
    <property type="match status" value="1"/>
</dbReference>
<dbReference type="PROSITE" id="PS51192">
    <property type="entry name" value="HELICASE_ATP_BIND_1"/>
    <property type="match status" value="1"/>
</dbReference>
<organism evidence="5 6">
    <name type="scientific">Candida tropicalis (strain ATCC MYA-3404 / T1)</name>
    <name type="common">Yeast</name>
    <dbReference type="NCBI Taxonomy" id="294747"/>
    <lineage>
        <taxon>Eukaryota</taxon>
        <taxon>Fungi</taxon>
        <taxon>Dikarya</taxon>
        <taxon>Ascomycota</taxon>
        <taxon>Saccharomycotina</taxon>
        <taxon>Pichiomycetes</taxon>
        <taxon>Debaryomycetaceae</taxon>
        <taxon>Candida/Lodderomyces clade</taxon>
        <taxon>Candida</taxon>
    </lineage>
</organism>
<dbReference type="GO" id="GO:0036121">
    <property type="term" value="F:double-stranded DNA helicase activity"/>
    <property type="evidence" value="ECO:0007669"/>
    <property type="project" value="TreeGrafter"/>
</dbReference>
<dbReference type="AlphaFoldDB" id="C5MD55"/>
<dbReference type="GO" id="GO:0032042">
    <property type="term" value="P:mitochondrial DNA metabolic process"/>
    <property type="evidence" value="ECO:0007669"/>
    <property type="project" value="TreeGrafter"/>
</dbReference>
<dbReference type="GO" id="GO:0061749">
    <property type="term" value="F:forked DNA-dependent helicase activity"/>
    <property type="evidence" value="ECO:0007669"/>
    <property type="project" value="TreeGrafter"/>
</dbReference>
<dbReference type="VEuPathDB" id="FungiDB:CTRG_04156"/>
<dbReference type="SMART" id="SM00490">
    <property type="entry name" value="HELICc"/>
    <property type="match status" value="1"/>
</dbReference>
<dbReference type="GeneID" id="8297134"/>
<evidence type="ECO:0008006" key="7">
    <source>
        <dbReference type="Google" id="ProtNLM"/>
    </source>
</evidence>
<keyword evidence="1" id="KW-0067">ATP-binding</keyword>
<feature type="domain" description="Helicase ATP-binding" evidence="3">
    <location>
        <begin position="43"/>
        <end position="205"/>
    </location>
</feature>
<feature type="domain" description="Helicase C-terminal" evidence="4">
    <location>
        <begin position="259"/>
        <end position="433"/>
    </location>
</feature>
<evidence type="ECO:0000313" key="6">
    <source>
        <dbReference type="Proteomes" id="UP000002037"/>
    </source>
</evidence>
<evidence type="ECO:0000256" key="2">
    <source>
        <dbReference type="SAM" id="MobiDB-lite"/>
    </source>
</evidence>
<dbReference type="InterPro" id="IPR027417">
    <property type="entry name" value="P-loop_NTPase"/>
</dbReference>
<dbReference type="InterPro" id="IPR001650">
    <property type="entry name" value="Helicase_C-like"/>
</dbReference>
<name>C5MD55_CANTT</name>
<sequence length="681" mass="77437">MMMIFPRCISNRISFYKYLTIHRLRHTFSLRDYQEEAITKILDASKRGIKRQAIVMATGGGKTVVFSHLIPLLQGSQQRGNKTLVLAHTQELITQSRDKISRINPDLKVGVEMGRMKSNEDDDVIIASVNSICRRNRIEKFNPDDFKTIIIDECHHAVASSYRKILDYFKAGDKSTDVNVIGLTATLHRMDEIKLGLVFDEIVYERTLQDMINNGELCDFKVSDASIKTLDLTEVKKSKGDYDSASLYSALTDVDINDKILLSYMKMKEEGTYKSTLIFCVTIEHCHELCGLFQSQGIDAQYVSANTTRIAREEIVEDFKNGKIPILCNVGVFTEGTDIPNIDSIILARPTLSQTLKVQMIGRGLRHYPGKTHCHVVDLVGLTSAGLHLKPTLTGMEATDGSKKFKEGENDEETELEYLESLQSIQDRRKHVIKRVLDYHKQGVLRFSTVNGLKIFKEYLSDIEVIKDIFLRGPYSWVLLKNGKSSWGFNEDKNEYLWGVSINSNEYFLTKMIPNAAQPKFILSRHSNTVTDKEGSSSEIESVIITEGVHKLLDTFKENYPKQHQLAKKSNSFARRATKRQVEYIMATLNEKIIRECAVNNRNKDRFSEILKRLIEKQPYVLISNLVFALKYSKSAFYALVKSKQLITAAAKEYDGEKSFSNYKTRGSYSSKKTSSSTAAR</sequence>
<evidence type="ECO:0000259" key="4">
    <source>
        <dbReference type="PROSITE" id="PS51194"/>
    </source>
</evidence>
<dbReference type="GO" id="GO:0005759">
    <property type="term" value="C:mitochondrial matrix"/>
    <property type="evidence" value="ECO:0007669"/>
    <property type="project" value="TreeGrafter"/>
</dbReference>
<dbReference type="GO" id="GO:0005524">
    <property type="term" value="F:ATP binding"/>
    <property type="evidence" value="ECO:0007669"/>
    <property type="project" value="InterPro"/>
</dbReference>
<dbReference type="PANTHER" id="PTHR47396">
    <property type="entry name" value="TYPE I RESTRICTION ENZYME ECOKI R PROTEIN"/>
    <property type="match status" value="1"/>
</dbReference>